<dbReference type="PRINTS" id="PR00081">
    <property type="entry name" value="GDHRDH"/>
</dbReference>
<gene>
    <name evidence="4" type="ORF">T472_0214755</name>
</gene>
<keyword evidence="2" id="KW-0753">Steroid metabolism</keyword>
<dbReference type="RefSeq" id="WP_023386242.1">
    <property type="nucleotide sequence ID" value="NZ_AXUN02000198.1"/>
</dbReference>
<evidence type="ECO:0000313" key="4">
    <source>
        <dbReference type="EMBL" id="ETA79781.1"/>
    </source>
</evidence>
<dbReference type="OrthoDB" id="9803333at2"/>
<dbReference type="InterPro" id="IPR002347">
    <property type="entry name" value="SDR_fam"/>
</dbReference>
<evidence type="ECO:0000256" key="2">
    <source>
        <dbReference type="ARBA" id="ARBA00023221"/>
    </source>
</evidence>
<evidence type="ECO:0000256" key="1">
    <source>
        <dbReference type="ARBA" id="ARBA00006484"/>
    </source>
</evidence>
<dbReference type="Pfam" id="PF00106">
    <property type="entry name" value="adh_short"/>
    <property type="match status" value="1"/>
</dbReference>
<keyword evidence="5" id="KW-1185">Reference proteome</keyword>
<evidence type="ECO:0000313" key="5">
    <source>
        <dbReference type="Proteomes" id="UP000017747"/>
    </source>
</evidence>
<comment type="caution">
    <text evidence="4">The sequence shown here is derived from an EMBL/GenBank/DDBJ whole genome shotgun (WGS) entry which is preliminary data.</text>
</comment>
<organism evidence="4 5">
    <name type="scientific">Youngiibacter fragilis 232.1</name>
    <dbReference type="NCBI Taxonomy" id="994573"/>
    <lineage>
        <taxon>Bacteria</taxon>
        <taxon>Bacillati</taxon>
        <taxon>Bacillota</taxon>
        <taxon>Clostridia</taxon>
        <taxon>Eubacteriales</taxon>
        <taxon>Clostridiaceae</taxon>
        <taxon>Youngiibacter</taxon>
    </lineage>
</organism>
<name>V7I3B9_9CLOT</name>
<evidence type="ECO:0000256" key="3">
    <source>
        <dbReference type="RuleBase" id="RU000363"/>
    </source>
</evidence>
<dbReference type="Gene3D" id="3.40.50.720">
    <property type="entry name" value="NAD(P)-binding Rossmann-like Domain"/>
    <property type="match status" value="1"/>
</dbReference>
<keyword evidence="2" id="KW-0443">Lipid metabolism</keyword>
<dbReference type="STRING" id="994573.T472_0214755"/>
<accession>V7I3B9</accession>
<dbReference type="PANTHER" id="PTHR42879">
    <property type="entry name" value="3-OXOACYL-(ACYL-CARRIER-PROTEIN) REDUCTASE"/>
    <property type="match status" value="1"/>
</dbReference>
<proteinExistence type="inferred from homology"/>
<comment type="similarity">
    <text evidence="1 3">Belongs to the short-chain dehydrogenases/reductases (SDR) family.</text>
</comment>
<dbReference type="PANTHER" id="PTHR42879:SF2">
    <property type="entry name" value="3-OXOACYL-[ACYL-CARRIER-PROTEIN] REDUCTASE FABG"/>
    <property type="match status" value="1"/>
</dbReference>
<dbReference type="CDD" id="cd05233">
    <property type="entry name" value="SDR_c"/>
    <property type="match status" value="1"/>
</dbReference>
<sequence length="328" mass="35098">MGNLEGKVAIVTGSGQGIGRGIAVYLARQGVKVVTNNRKQGSGTLRKFKKEDIPKEDWDKMIELVGDAETTAELIRSEGGEALPFFGDVSEWDTAEKIVNFAVDTFGSVDIVVNNAAGTGSGSVLSTTEEKWDLLTGTKLKGSFNLMHFAVPHMIKGGYGRILNASSEAWTGIPDNVAYCVANAGVVGLTWAAAKELWRYGITVNAFCPQGASPSHAVEYAAMVRNVKNITGREPDPNILKVVEQNHGDPIGIGPVLAFLCTEEGAHISGSVFSIYASGVAKLYENPAVVSQISKKPGESWTLEELNTAFSEELLGKDYKAPASVRMW</sequence>
<dbReference type="SUPFAM" id="SSF51735">
    <property type="entry name" value="NAD(P)-binding Rossmann-fold domains"/>
    <property type="match status" value="1"/>
</dbReference>
<reference evidence="4 5" key="1">
    <citation type="journal article" date="2014" name="Genome Announc.">
        <title>Genome Sequence of Youngiibacter fragilis, the Type Strain of the Genus Youngiibacter.</title>
        <authorList>
            <person name="Wawrik C.B."/>
            <person name="Callaghan A.V."/>
            <person name="Stamps B.W."/>
            <person name="Wawrik B."/>
        </authorList>
    </citation>
    <scope>NUCLEOTIDE SEQUENCE [LARGE SCALE GENOMIC DNA]</scope>
    <source>
        <strain evidence="4 5">232.1</strain>
    </source>
</reference>
<dbReference type="Proteomes" id="UP000017747">
    <property type="component" value="Unassembled WGS sequence"/>
</dbReference>
<dbReference type="PRINTS" id="PR00080">
    <property type="entry name" value="SDRFAMILY"/>
</dbReference>
<dbReference type="EMBL" id="AXUN02000198">
    <property type="protein sequence ID" value="ETA79781.1"/>
    <property type="molecule type" value="Genomic_DNA"/>
</dbReference>
<dbReference type="eggNOG" id="COG1028">
    <property type="taxonomic scope" value="Bacteria"/>
</dbReference>
<dbReference type="InterPro" id="IPR050259">
    <property type="entry name" value="SDR"/>
</dbReference>
<protein>
    <submittedName>
        <fullName evidence="4">Short-chain dehydrogenase</fullName>
    </submittedName>
</protein>
<dbReference type="AlphaFoldDB" id="V7I3B9"/>
<dbReference type="GO" id="GO:0008202">
    <property type="term" value="P:steroid metabolic process"/>
    <property type="evidence" value="ECO:0007669"/>
    <property type="project" value="UniProtKB-KW"/>
</dbReference>
<dbReference type="InterPro" id="IPR036291">
    <property type="entry name" value="NAD(P)-bd_dom_sf"/>
</dbReference>